<reference evidence="11 12" key="1">
    <citation type="submission" date="2019-07" db="EMBL/GenBank/DDBJ databases">
        <title>Annotation for the trematode Paragonimus westermani.</title>
        <authorList>
            <person name="Choi Y.-J."/>
        </authorList>
    </citation>
    <scope>NUCLEOTIDE SEQUENCE [LARGE SCALE GENOMIC DNA]</scope>
    <source>
        <strain evidence="11">180907_Pwestermani</strain>
    </source>
</reference>
<dbReference type="OrthoDB" id="344345at2759"/>
<comment type="similarity">
    <text evidence="2">Belongs to the nucleoporin NSP1/NUP62 family.</text>
</comment>
<dbReference type="PANTHER" id="PTHR12084:SF0">
    <property type="entry name" value="NUCLEAR PORE GLYCOPROTEIN P62"/>
    <property type="match status" value="1"/>
</dbReference>
<comment type="caution">
    <text evidence="11">The sequence shown here is derived from an EMBL/GenBank/DDBJ whole genome shotgun (WGS) entry which is preliminary data.</text>
</comment>
<dbReference type="GO" id="GO:0005543">
    <property type="term" value="F:phospholipid binding"/>
    <property type="evidence" value="ECO:0007669"/>
    <property type="project" value="TreeGrafter"/>
</dbReference>
<keyword evidence="4" id="KW-0509">mRNA transport</keyword>
<evidence type="ECO:0000256" key="8">
    <source>
        <dbReference type="ARBA" id="ARBA00023242"/>
    </source>
</evidence>
<dbReference type="GO" id="GO:0006405">
    <property type="term" value="P:RNA export from nucleus"/>
    <property type="evidence" value="ECO:0007669"/>
    <property type="project" value="TreeGrafter"/>
</dbReference>
<accession>A0A8T0D616</accession>
<keyword evidence="7" id="KW-0906">Nuclear pore complex</keyword>
<evidence type="ECO:0000256" key="9">
    <source>
        <dbReference type="SAM" id="MobiDB-lite"/>
    </source>
</evidence>
<evidence type="ECO:0000256" key="5">
    <source>
        <dbReference type="ARBA" id="ARBA00022927"/>
    </source>
</evidence>
<evidence type="ECO:0000313" key="11">
    <source>
        <dbReference type="EMBL" id="KAF8562866.1"/>
    </source>
</evidence>
<dbReference type="InterPro" id="IPR026010">
    <property type="entry name" value="NSP1/NUP62"/>
</dbReference>
<dbReference type="GO" id="GO:0044613">
    <property type="term" value="C:nuclear pore central transport channel"/>
    <property type="evidence" value="ECO:0007669"/>
    <property type="project" value="TreeGrafter"/>
</dbReference>
<evidence type="ECO:0000256" key="1">
    <source>
        <dbReference type="ARBA" id="ARBA00004567"/>
    </source>
</evidence>
<keyword evidence="12" id="KW-1185">Reference proteome</keyword>
<organism evidence="11 12">
    <name type="scientific">Paragonimus westermani</name>
    <dbReference type="NCBI Taxonomy" id="34504"/>
    <lineage>
        <taxon>Eukaryota</taxon>
        <taxon>Metazoa</taxon>
        <taxon>Spiralia</taxon>
        <taxon>Lophotrochozoa</taxon>
        <taxon>Platyhelminthes</taxon>
        <taxon>Trematoda</taxon>
        <taxon>Digenea</taxon>
        <taxon>Plagiorchiida</taxon>
        <taxon>Troglotremata</taxon>
        <taxon>Troglotrematidae</taxon>
        <taxon>Paragonimus</taxon>
    </lineage>
</organism>
<evidence type="ECO:0000259" key="10">
    <source>
        <dbReference type="Pfam" id="PF05064"/>
    </source>
</evidence>
<dbReference type="Proteomes" id="UP000699462">
    <property type="component" value="Unassembled WGS sequence"/>
</dbReference>
<dbReference type="PANTHER" id="PTHR12084">
    <property type="entry name" value="NUCLEAR PORE GLYCOPROTEIN P62-RELATED"/>
    <property type="match status" value="1"/>
</dbReference>
<dbReference type="GO" id="GO:0051028">
    <property type="term" value="P:mRNA transport"/>
    <property type="evidence" value="ECO:0007669"/>
    <property type="project" value="UniProtKB-KW"/>
</dbReference>
<dbReference type="GO" id="GO:0017056">
    <property type="term" value="F:structural constituent of nuclear pore"/>
    <property type="evidence" value="ECO:0007669"/>
    <property type="project" value="InterPro"/>
</dbReference>
<keyword evidence="8" id="KW-0539">Nucleus</keyword>
<keyword evidence="6" id="KW-0811">Translocation</keyword>
<evidence type="ECO:0000256" key="6">
    <source>
        <dbReference type="ARBA" id="ARBA00023010"/>
    </source>
</evidence>
<evidence type="ECO:0000256" key="7">
    <source>
        <dbReference type="ARBA" id="ARBA00023132"/>
    </source>
</evidence>
<sequence>MTSGFNLGMKTAVTTTSTSGFSFSNPAFGSPTTNPSTTTGLFGGSATTSAPGSGLFGSGTTGSFSFGLAANKSFGTTTTTTSSAVPQSVVTPASGFGLAPTTTTSVFGSLSLPGATSTTASAFSFGLQAAKPTTADGGSFSVANSTPVVSTTSSGLTGFSFGMPTVKPQTTVTFGQSVSTCSSTPSLGFQLQTTTGSTTTNAPAFGSFNAVTSQQQQQSFVSTATPSPVLLSTALFKPAATTNLGSVSQSTGTQLIATTQPQAATPVVVSSIQSTTTATGFTLSFPSVTSSTEVSKPATSIPFGKVELPATKPATTSSTTLWSLPASSTAAATTVSTATINPPGITSLISTTTTAAVSSTQSSSVASTMPKTSVMTYHQLEDLVNRWAHELEEQERYFMDEADRINQWDQVLLNNGEKITALYEKVDSCKTEQTQLEQVSSIF</sequence>
<comment type="subcellular location">
    <subcellularLocation>
        <location evidence="1">Nucleus</location>
        <location evidence="1">Nuclear pore complex</location>
    </subcellularLocation>
</comment>
<feature type="region of interest" description="Disordered" evidence="9">
    <location>
        <begin position="24"/>
        <end position="44"/>
    </location>
</feature>
<dbReference type="EMBL" id="JTDF01016384">
    <property type="protein sequence ID" value="KAF8562866.1"/>
    <property type="molecule type" value="Genomic_DNA"/>
</dbReference>
<evidence type="ECO:0000256" key="2">
    <source>
        <dbReference type="ARBA" id="ARBA00005911"/>
    </source>
</evidence>
<dbReference type="GO" id="GO:0006606">
    <property type="term" value="P:protein import into nucleus"/>
    <property type="evidence" value="ECO:0007669"/>
    <property type="project" value="TreeGrafter"/>
</dbReference>
<gene>
    <name evidence="11" type="ORF">P879_11816</name>
</gene>
<proteinExistence type="inferred from homology"/>
<dbReference type="Pfam" id="PF05064">
    <property type="entry name" value="Nsp1_C"/>
    <property type="match status" value="1"/>
</dbReference>
<dbReference type="InterPro" id="IPR007758">
    <property type="entry name" value="Nucleoporin_NSP1_C"/>
</dbReference>
<keyword evidence="3" id="KW-0813">Transport</keyword>
<evidence type="ECO:0000256" key="4">
    <source>
        <dbReference type="ARBA" id="ARBA00022816"/>
    </source>
</evidence>
<evidence type="ECO:0000256" key="3">
    <source>
        <dbReference type="ARBA" id="ARBA00022448"/>
    </source>
</evidence>
<dbReference type="AlphaFoldDB" id="A0A8T0D616"/>
<dbReference type="Gene3D" id="1.20.5.170">
    <property type="match status" value="1"/>
</dbReference>
<keyword evidence="5" id="KW-0653">Protein transport</keyword>
<name>A0A8T0D616_9TREM</name>
<protein>
    <recommendedName>
        <fullName evidence="10">Nucleoporin NSP1-like C-terminal domain-containing protein</fullName>
    </recommendedName>
</protein>
<feature type="domain" description="Nucleoporin NSP1-like C-terminal" evidence="10">
    <location>
        <begin position="367"/>
        <end position="438"/>
    </location>
</feature>
<evidence type="ECO:0000313" key="12">
    <source>
        <dbReference type="Proteomes" id="UP000699462"/>
    </source>
</evidence>